<name>A0A2S9K8D3_9BURK</name>
<dbReference type="Pfam" id="PF18922">
    <property type="entry name" value="DUF5672"/>
    <property type="match status" value="1"/>
</dbReference>
<evidence type="ECO:0000259" key="1">
    <source>
        <dbReference type="Pfam" id="PF18922"/>
    </source>
</evidence>
<dbReference type="OrthoDB" id="7391526at2"/>
<evidence type="ECO:0000313" key="2">
    <source>
        <dbReference type="EMBL" id="PRD66729.1"/>
    </source>
</evidence>
<evidence type="ECO:0000313" key="3">
    <source>
        <dbReference type="Proteomes" id="UP000238589"/>
    </source>
</evidence>
<dbReference type="EMBL" id="PVLQ01000010">
    <property type="protein sequence ID" value="PRD66729.1"/>
    <property type="molecule type" value="Genomic_DNA"/>
</dbReference>
<comment type="caution">
    <text evidence="2">The sequence shown here is derived from an EMBL/GenBank/DDBJ whole genome shotgun (WGS) entry which is preliminary data.</text>
</comment>
<keyword evidence="3" id="KW-1185">Reference proteome</keyword>
<feature type="domain" description="DUF5672" evidence="1">
    <location>
        <begin position="66"/>
        <end position="189"/>
    </location>
</feature>
<dbReference type="Proteomes" id="UP000238589">
    <property type="component" value="Unassembled WGS sequence"/>
</dbReference>
<dbReference type="RefSeq" id="WP_105747031.1">
    <property type="nucleotide sequence ID" value="NZ_PVLQ01000010.1"/>
</dbReference>
<reference evidence="2 3" key="1">
    <citation type="submission" date="2018-03" db="EMBL/GenBank/DDBJ databases">
        <title>Comparative genomics illustrates the genes involved in a hyperalkaliphilic mechanisms of Serpentinomonas isolated from highly-alkaline calcium-rich serpentinized springs.</title>
        <authorList>
            <person name="Suzuki S."/>
            <person name="Ishii S."/>
            <person name="Walworth N."/>
            <person name="Bird L."/>
            <person name="Kuenen J.G."/>
            <person name="Nealson K.H."/>
        </authorList>
    </citation>
    <scope>NUCLEOTIDE SEQUENCE [LARGE SCALE GENOMIC DNA]</scope>
    <source>
        <strain evidence="2 3">P1</strain>
    </source>
</reference>
<dbReference type="AlphaFoldDB" id="A0A2S9K8D3"/>
<organism evidence="2 3">
    <name type="scientific">Malikia granosa</name>
    <dbReference type="NCBI Taxonomy" id="263067"/>
    <lineage>
        <taxon>Bacteria</taxon>
        <taxon>Pseudomonadati</taxon>
        <taxon>Pseudomonadota</taxon>
        <taxon>Betaproteobacteria</taxon>
        <taxon>Burkholderiales</taxon>
        <taxon>Comamonadaceae</taxon>
        <taxon>Malikia</taxon>
    </lineage>
</organism>
<gene>
    <name evidence="2" type="ORF">C6P64_02565</name>
</gene>
<protein>
    <recommendedName>
        <fullName evidence="1">DUF5672 domain-containing protein</fullName>
    </recommendedName>
</protein>
<proteinExistence type="predicted"/>
<dbReference type="InterPro" id="IPR043729">
    <property type="entry name" value="DUF5672"/>
</dbReference>
<sequence>MTRQRLQLPQVTLCCVDTRSPAEAVHALRQSMRQIDFGRVLYLGPARAGAMGLELEGIELVAIDDITSIEAYSRFMLHGLGPYIETSHVLVVQWDGFVTHPERWQDRFLDCDYIGPPWYYKRRAAAVGNGGFSLRSRRLIDALAQLPYDGSEPEDRVICVHWREQLEREHGIRIASVELGAEFGIEYGPWRPAFGFHGLHNFAHEMSAQELQDWLQGADDGLILSKHGRQLVKTLMGSGQSAQALALLRRRSRRLGWTGDQLRLYLRVRAQQLRSVLSARA</sequence>
<accession>A0A2S9K8D3</accession>